<sequence>MKTIEAESLLDTMVSELAARNALLNRIARSRKLLADHGVTAADFLDALDPDETQFFLTCPPALLRAEVRQWLAMMRTRPDATYDDRRARVQHGYERRFQKIPTSDRENLAAMELRLRTAFILRDGILRYEPYDAPQAPVQDFLAWLTPEAVRWGLALPIAVFKPAVRAWLEKYANVVARPRLVDAPVPSMHFGDHERFLTSSHHFDLRVRRLAEELEVRFGSKVPPAPTLAVSIIDG</sequence>
<evidence type="ECO:0000313" key="1">
    <source>
        <dbReference type="EMBL" id="SHG13254.1"/>
    </source>
</evidence>
<dbReference type="Proteomes" id="UP000186132">
    <property type="component" value="Unassembled WGS sequence"/>
</dbReference>
<name>A0A1M5HBC7_9ACTN</name>
<proteinExistence type="predicted"/>
<dbReference type="AlphaFoldDB" id="A0A1M5HBC7"/>
<dbReference type="EMBL" id="FQVU01000002">
    <property type="protein sequence ID" value="SHG13254.1"/>
    <property type="molecule type" value="Genomic_DNA"/>
</dbReference>
<keyword evidence="2" id="KW-1185">Reference proteome</keyword>
<reference evidence="1 2" key="1">
    <citation type="submission" date="2016-11" db="EMBL/GenBank/DDBJ databases">
        <authorList>
            <person name="Jaros S."/>
            <person name="Januszkiewicz K."/>
            <person name="Wedrychowicz H."/>
        </authorList>
    </citation>
    <scope>NUCLEOTIDE SEQUENCE [LARGE SCALE GENOMIC DNA]</scope>
    <source>
        <strain evidence="1 2">DSM 45627</strain>
    </source>
</reference>
<dbReference type="STRING" id="1206085.SAMN05443575_1460"/>
<gene>
    <name evidence="1" type="ORF">SAMN05443575_1460</name>
</gene>
<dbReference type="OrthoDB" id="9780392at2"/>
<organism evidence="1 2">
    <name type="scientific">Jatrophihabitans endophyticus</name>
    <dbReference type="NCBI Taxonomy" id="1206085"/>
    <lineage>
        <taxon>Bacteria</taxon>
        <taxon>Bacillati</taxon>
        <taxon>Actinomycetota</taxon>
        <taxon>Actinomycetes</taxon>
        <taxon>Jatrophihabitantales</taxon>
        <taxon>Jatrophihabitantaceae</taxon>
        <taxon>Jatrophihabitans</taxon>
    </lineage>
</organism>
<dbReference type="RefSeq" id="WP_143168046.1">
    <property type="nucleotide sequence ID" value="NZ_FQVU01000002.1"/>
</dbReference>
<accession>A0A1M5HBC7</accession>
<protein>
    <submittedName>
        <fullName evidence="1">Uncharacterized protein</fullName>
    </submittedName>
</protein>
<evidence type="ECO:0000313" key="2">
    <source>
        <dbReference type="Proteomes" id="UP000186132"/>
    </source>
</evidence>